<dbReference type="Proteomes" id="UP001190700">
    <property type="component" value="Unassembled WGS sequence"/>
</dbReference>
<accession>A0AAE0C6Z2</accession>
<keyword evidence="1" id="KW-0802">TPR repeat</keyword>
<dbReference type="Gene3D" id="1.25.40.10">
    <property type="entry name" value="Tetratricopeptide repeat domain"/>
    <property type="match status" value="3"/>
</dbReference>
<reference evidence="3 4" key="1">
    <citation type="journal article" date="2015" name="Genome Biol. Evol.">
        <title>Comparative Genomics of a Bacterivorous Green Alga Reveals Evolutionary Causalities and Consequences of Phago-Mixotrophic Mode of Nutrition.</title>
        <authorList>
            <person name="Burns J.A."/>
            <person name="Paasch A."/>
            <person name="Narechania A."/>
            <person name="Kim E."/>
        </authorList>
    </citation>
    <scope>NUCLEOTIDE SEQUENCE [LARGE SCALE GENOMIC DNA]</scope>
    <source>
        <strain evidence="3 4">PLY_AMNH</strain>
    </source>
</reference>
<dbReference type="SUPFAM" id="SSF48452">
    <property type="entry name" value="TPR-like"/>
    <property type="match status" value="1"/>
</dbReference>
<feature type="repeat" description="TPR" evidence="1">
    <location>
        <begin position="317"/>
        <end position="350"/>
    </location>
</feature>
<organism evidence="3 4">
    <name type="scientific">Cymbomonas tetramitiformis</name>
    <dbReference type="NCBI Taxonomy" id="36881"/>
    <lineage>
        <taxon>Eukaryota</taxon>
        <taxon>Viridiplantae</taxon>
        <taxon>Chlorophyta</taxon>
        <taxon>Pyramimonadophyceae</taxon>
        <taxon>Pyramimonadales</taxon>
        <taxon>Pyramimonadaceae</taxon>
        <taxon>Cymbomonas</taxon>
    </lineage>
</organism>
<feature type="region of interest" description="Disordered" evidence="2">
    <location>
        <begin position="138"/>
        <end position="167"/>
    </location>
</feature>
<dbReference type="AlphaFoldDB" id="A0AAE0C6Z2"/>
<dbReference type="Pfam" id="PF13181">
    <property type="entry name" value="TPR_8"/>
    <property type="match status" value="1"/>
</dbReference>
<feature type="repeat" description="TPR" evidence="1">
    <location>
        <begin position="250"/>
        <end position="283"/>
    </location>
</feature>
<dbReference type="EMBL" id="LGRX02027960">
    <property type="protein sequence ID" value="KAK3248565.1"/>
    <property type="molecule type" value="Genomic_DNA"/>
</dbReference>
<feature type="repeat" description="TPR" evidence="1">
    <location>
        <begin position="216"/>
        <end position="249"/>
    </location>
</feature>
<evidence type="ECO:0000256" key="1">
    <source>
        <dbReference type="PROSITE-ProRule" id="PRU00339"/>
    </source>
</evidence>
<dbReference type="InterPro" id="IPR019734">
    <property type="entry name" value="TPR_rpt"/>
</dbReference>
<comment type="caution">
    <text evidence="3">The sequence shown here is derived from an EMBL/GenBank/DDBJ whole genome shotgun (WGS) entry which is preliminary data.</text>
</comment>
<dbReference type="PROSITE" id="PS50293">
    <property type="entry name" value="TPR_REGION"/>
    <property type="match status" value="2"/>
</dbReference>
<dbReference type="Pfam" id="PF00515">
    <property type="entry name" value="TPR_1"/>
    <property type="match status" value="1"/>
</dbReference>
<dbReference type="SMART" id="SM00028">
    <property type="entry name" value="TPR"/>
    <property type="match status" value="8"/>
</dbReference>
<feature type="repeat" description="TPR" evidence="1">
    <location>
        <begin position="351"/>
        <end position="384"/>
    </location>
</feature>
<dbReference type="InterPro" id="IPR044650">
    <property type="entry name" value="SRFR1-like"/>
</dbReference>
<keyword evidence="4" id="KW-1185">Reference proteome</keyword>
<sequence>MNSDVFEAISSGKFSDAIKLLTKLIDDTTNRGTLALLYCNRAGCHERLELFKHVVKDCDKALENDPNLLRAYIRKVQALRKLKKKKEARRVQDGAAALLTGDYDMELLFEIQNLGSENLPAAEVVRAALPAKEETVASTLSTGEHPQATPKTQFERVSSHHKATGAAQIPSNLLQENNEQERLQLGILEVNAGRVEQGIKIFDALLRAASDDLVATQAFVGRGTAKAMAGNLKEARDDFSDALRRNPDAAEAWKRRGQTNAALGELNEALTDLSKSISLQPSTDALNERGMVYHKLRDYHRATQDLELVITQLKDNANTWNMLGLCYMSLGNCEKALPAYREAVRINPRFKEAWANMAQTHKELAQADKALEYFSKALAVDPKYIHAHRFYGMTLHGLGRHRDAARRLKLALENDPSFLEAHFMSAICLHALGHHHAAVAEYNIVLALPTPKDDNVLLQYLAFYQRDCAQFIRANLDAPFTKHFMDLGLRPLFKEAWCKKLPPACLLPEYGAQPELPQNDGGVPDLETACCSAPPAGSSSQCMQSPLVKQVLAAAKPFGPLIQNDCPGFLPNERQQRMASLAMLDLAQQLQKELRRRARQGEPGDPPAEPFGWREAYETVVRWRQVSEPNDPVLWVDLLTRQEFEAGFGSHTPMLSGQTQVVRYYPNFAKAFLLAKKLMLSRSEVHDAGNAPVRLEESSVRSDVEAAKDCGELYAAVGCDFWLVTPCQSTRDPRVTLEGTRLTLQKQSGAGYEFSIRTPCTPPRWEQFALELETAFEAVMQAMLENAPKELIATQILKMSFYWYPPQ</sequence>
<protein>
    <submittedName>
        <fullName evidence="3">Uncharacterized protein</fullName>
    </submittedName>
</protein>
<dbReference type="PANTHER" id="PTHR44749">
    <property type="entry name" value="SUPPRESSOR OF RPS4-RLD 1"/>
    <property type="match status" value="1"/>
</dbReference>
<dbReference type="PANTHER" id="PTHR44749:SF1">
    <property type="entry name" value="TETRATRICOPEPTIDE-LIKE HELICAL DOMAIN-CONTAINING PROTEIN"/>
    <property type="match status" value="1"/>
</dbReference>
<evidence type="ECO:0000256" key="2">
    <source>
        <dbReference type="SAM" id="MobiDB-lite"/>
    </source>
</evidence>
<dbReference type="InterPro" id="IPR011990">
    <property type="entry name" value="TPR-like_helical_dom_sf"/>
</dbReference>
<dbReference type="Pfam" id="PF13432">
    <property type="entry name" value="TPR_16"/>
    <property type="match status" value="2"/>
</dbReference>
<evidence type="ECO:0000313" key="3">
    <source>
        <dbReference type="EMBL" id="KAK3248565.1"/>
    </source>
</evidence>
<feature type="compositionally biased region" description="Polar residues" evidence="2">
    <location>
        <begin position="138"/>
        <end position="152"/>
    </location>
</feature>
<name>A0AAE0C6Z2_9CHLO</name>
<gene>
    <name evidence="3" type="ORF">CYMTET_41970</name>
</gene>
<dbReference type="PROSITE" id="PS50005">
    <property type="entry name" value="TPR"/>
    <property type="match status" value="4"/>
</dbReference>
<proteinExistence type="predicted"/>
<evidence type="ECO:0000313" key="4">
    <source>
        <dbReference type="Proteomes" id="UP001190700"/>
    </source>
</evidence>
<dbReference type="GO" id="GO:0045892">
    <property type="term" value="P:negative regulation of DNA-templated transcription"/>
    <property type="evidence" value="ECO:0007669"/>
    <property type="project" value="InterPro"/>
</dbReference>